<comment type="caution">
    <text evidence="4">The sequence shown here is derived from an EMBL/GenBank/DDBJ whole genome shotgun (WGS) entry which is preliminary data.</text>
</comment>
<dbReference type="Proteomes" id="UP000601435">
    <property type="component" value="Unassembled WGS sequence"/>
</dbReference>
<comment type="similarity">
    <text evidence="1">Belongs to the glycosyltransferase 34 family.</text>
</comment>
<evidence type="ECO:0000313" key="4">
    <source>
        <dbReference type="EMBL" id="CAE7942829.1"/>
    </source>
</evidence>
<protein>
    <recommendedName>
        <fullName evidence="6">Nucleotide-diphospho-sugar transferase domain-containing protein</fullName>
    </recommendedName>
</protein>
<sequence>GSAARPRIGIVTVHTENIGQYANITGERNRLYAKRHDYGFHIETNVIDKSRMPHWSKIHAVLLHLCEYDFVFWVDADAMFYDQHVRIEDVVPVGDVEKHIWLQHHSQDFPSSIRKELFDTGTVLFRSSPWTRQFLLEWYFYPPCQDPEILNYTEQYCFSEAYKADFMDLQTKTAALRSKELNNHQVPGPSEKGLFILHLSGQADAQRADYLREVLDGKASVFASQPEYADFRSFQQLFASHNYGGLASIHLCVVGIGDRQALLLDALLFHLTYMGVTTIILEGAPGLYSQLRKSDEIVGTKYGKRMALLSIEEYLSGTTIAGDPYVSGFYCDVTILGVESWRHMRYGHKLLGELNLAGFSRDHEEVMAGRSFGASPLSDVFFAVLEDGCLGDAGALRAEPDRLLDTATRAQLERTILVVNWMKPAASYPTATFG</sequence>
<evidence type="ECO:0000313" key="5">
    <source>
        <dbReference type="Proteomes" id="UP000601435"/>
    </source>
</evidence>
<accession>A0A813CGD6</accession>
<keyword evidence="5" id="KW-1185">Reference proteome</keyword>
<dbReference type="InterPro" id="IPR008630">
    <property type="entry name" value="Glyco_trans_34"/>
</dbReference>
<dbReference type="Gene3D" id="3.90.550.10">
    <property type="entry name" value="Spore Coat Polysaccharide Biosynthesis Protein SpsA, Chain A"/>
    <property type="match status" value="1"/>
</dbReference>
<dbReference type="AlphaFoldDB" id="A0A813CGD6"/>
<evidence type="ECO:0000256" key="1">
    <source>
        <dbReference type="ARBA" id="ARBA00005664"/>
    </source>
</evidence>
<evidence type="ECO:0000256" key="3">
    <source>
        <dbReference type="ARBA" id="ARBA00022679"/>
    </source>
</evidence>
<proteinExistence type="inferred from homology"/>
<dbReference type="GO" id="GO:0000139">
    <property type="term" value="C:Golgi membrane"/>
    <property type="evidence" value="ECO:0007669"/>
    <property type="project" value="TreeGrafter"/>
</dbReference>
<organism evidence="4 5">
    <name type="scientific">Symbiodinium necroappetens</name>
    <dbReference type="NCBI Taxonomy" id="1628268"/>
    <lineage>
        <taxon>Eukaryota</taxon>
        <taxon>Sar</taxon>
        <taxon>Alveolata</taxon>
        <taxon>Dinophyceae</taxon>
        <taxon>Suessiales</taxon>
        <taxon>Symbiodiniaceae</taxon>
        <taxon>Symbiodinium</taxon>
    </lineage>
</organism>
<feature type="non-terminal residue" evidence="4">
    <location>
        <position position="1"/>
    </location>
</feature>
<name>A0A813CGD6_9DINO</name>
<dbReference type="OrthoDB" id="407658at2759"/>
<dbReference type="PANTHER" id="PTHR31306">
    <property type="entry name" value="ALPHA-1,6-MANNOSYLTRANSFERASE MNN11-RELATED"/>
    <property type="match status" value="1"/>
</dbReference>
<dbReference type="PANTHER" id="PTHR31306:SF4">
    <property type="entry name" value="ALPHA-1,2-GALACTOSYLTRANSFERASE"/>
    <property type="match status" value="1"/>
</dbReference>
<dbReference type="SUPFAM" id="SSF53448">
    <property type="entry name" value="Nucleotide-diphospho-sugar transferases"/>
    <property type="match status" value="1"/>
</dbReference>
<dbReference type="Pfam" id="PF05637">
    <property type="entry name" value="Glyco_transf_34"/>
    <property type="match status" value="1"/>
</dbReference>
<dbReference type="EMBL" id="CAJNJA010097785">
    <property type="protein sequence ID" value="CAE7942829.1"/>
    <property type="molecule type" value="Genomic_DNA"/>
</dbReference>
<evidence type="ECO:0008006" key="6">
    <source>
        <dbReference type="Google" id="ProtNLM"/>
    </source>
</evidence>
<reference evidence="4" key="1">
    <citation type="submission" date="2021-02" db="EMBL/GenBank/DDBJ databases">
        <authorList>
            <person name="Dougan E. K."/>
            <person name="Rhodes N."/>
            <person name="Thang M."/>
            <person name="Chan C."/>
        </authorList>
    </citation>
    <scope>NUCLEOTIDE SEQUENCE</scope>
</reference>
<keyword evidence="3" id="KW-0808">Transferase</keyword>
<keyword evidence="2" id="KW-0328">Glycosyltransferase</keyword>
<evidence type="ECO:0000256" key="2">
    <source>
        <dbReference type="ARBA" id="ARBA00022676"/>
    </source>
</evidence>
<dbReference type="InterPro" id="IPR029044">
    <property type="entry name" value="Nucleotide-diphossugar_trans"/>
</dbReference>
<dbReference type="GO" id="GO:0006487">
    <property type="term" value="P:protein N-linked glycosylation"/>
    <property type="evidence" value="ECO:0007669"/>
    <property type="project" value="TreeGrafter"/>
</dbReference>
<dbReference type="GO" id="GO:0016757">
    <property type="term" value="F:glycosyltransferase activity"/>
    <property type="evidence" value="ECO:0007669"/>
    <property type="project" value="UniProtKB-KW"/>
</dbReference>
<gene>
    <name evidence="4" type="ORF">SNEC2469_LOCUS34809</name>
</gene>